<dbReference type="NCBIfam" id="TIGR04183">
    <property type="entry name" value="Por_Secre_tail"/>
    <property type="match status" value="1"/>
</dbReference>
<organism evidence="3 4">
    <name type="scientific">Mongoliitalea lutea</name>
    <dbReference type="NCBI Taxonomy" id="849756"/>
    <lineage>
        <taxon>Bacteria</taxon>
        <taxon>Pseudomonadati</taxon>
        <taxon>Bacteroidota</taxon>
        <taxon>Cytophagia</taxon>
        <taxon>Cytophagales</taxon>
        <taxon>Cyclobacteriaceae</taxon>
        <taxon>Mongoliitalea</taxon>
    </lineage>
</organism>
<name>A0A8J3CZ73_9BACT</name>
<evidence type="ECO:0000313" key="4">
    <source>
        <dbReference type="Proteomes" id="UP000642809"/>
    </source>
</evidence>
<evidence type="ECO:0000313" key="3">
    <source>
        <dbReference type="EMBL" id="GHB51661.1"/>
    </source>
</evidence>
<feature type="domain" description="Secretion system C-terminal sorting" evidence="2">
    <location>
        <begin position="539"/>
        <end position="607"/>
    </location>
</feature>
<gene>
    <name evidence="3" type="ORF">GCM10008106_35520</name>
</gene>
<dbReference type="AlphaFoldDB" id="A0A8J3CZ73"/>
<evidence type="ECO:0000259" key="2">
    <source>
        <dbReference type="Pfam" id="PF18962"/>
    </source>
</evidence>
<evidence type="ECO:0000256" key="1">
    <source>
        <dbReference type="SAM" id="SignalP"/>
    </source>
</evidence>
<sequence>MPTRKQIVIVLLLLSIGFSAMAQLQQLPTPLPPPPKSTQQNLRINHEALSLPFWDDFSLGIIDSTKWINEGTTVSLTVGNAAPTIGVLLLDGIDERGAPYSNNPLEQGFADRITSQVIDLSSIAPAQANTVFLSFYWQPGGKAEMPDFNDELSLEFLNELGEWIDVWSQRGDLESNRNFFLQEVIQVTPEFQHAVFQFRFSSRGRISGPFDSWLIDYVYLNQFRNPNDIARRDRALTETSRRPLEKYSAIPFFEYQRRGDELWNRTSNEFNNLNNLFSPMEFTIALKDQSTGEILQGINTNTPINPVPLAFERRRFQSNEIGSPPSLNTETDIELLTYLSTGDEFLFQIVNGDTIRYQNIDLRVNDTTRTIIPIRDFFAYDDGKVDYSAGINQRSGMLANRFEVTSPSYVKGISINFTNFAQVGRVLDLMVWNNLNQAPVYVQEFFLPPSDGINEFTYFELEENVLVDDVFFVGFTQFTNEFIHVGLDKSFDNGREIFFNVSGSWQQNTIVEGSLMIRAHMSESPVFEEQSEADTSTQVYPNPVSSRLFIEGKAEAIQVFDPFGRLINLPQTVDGDRKILNFEGMMKGIYLLNIFQNGTVETKRILVQ</sequence>
<reference evidence="3" key="1">
    <citation type="journal article" date="2014" name="Int. J. Syst. Evol. Microbiol.">
        <title>Complete genome sequence of Corynebacterium casei LMG S-19264T (=DSM 44701T), isolated from a smear-ripened cheese.</title>
        <authorList>
            <consortium name="US DOE Joint Genome Institute (JGI-PGF)"/>
            <person name="Walter F."/>
            <person name="Albersmeier A."/>
            <person name="Kalinowski J."/>
            <person name="Ruckert C."/>
        </authorList>
    </citation>
    <scope>NUCLEOTIDE SEQUENCE</scope>
    <source>
        <strain evidence="3">KCTC 23224</strain>
    </source>
</reference>
<reference evidence="3" key="2">
    <citation type="submission" date="2020-09" db="EMBL/GenBank/DDBJ databases">
        <authorList>
            <person name="Sun Q."/>
            <person name="Kim S."/>
        </authorList>
    </citation>
    <scope>NUCLEOTIDE SEQUENCE</scope>
    <source>
        <strain evidence="3">KCTC 23224</strain>
    </source>
</reference>
<proteinExistence type="predicted"/>
<accession>A0A8J3CZ73</accession>
<dbReference type="InterPro" id="IPR026444">
    <property type="entry name" value="Secre_tail"/>
</dbReference>
<dbReference type="EMBL" id="BMYF01000028">
    <property type="protein sequence ID" value="GHB51661.1"/>
    <property type="molecule type" value="Genomic_DNA"/>
</dbReference>
<keyword evidence="1" id="KW-0732">Signal</keyword>
<feature type="chain" id="PRO_5035156255" description="Secretion system C-terminal sorting domain-containing protein" evidence="1">
    <location>
        <begin position="23"/>
        <end position="608"/>
    </location>
</feature>
<protein>
    <recommendedName>
        <fullName evidence="2">Secretion system C-terminal sorting domain-containing protein</fullName>
    </recommendedName>
</protein>
<dbReference type="Pfam" id="PF18962">
    <property type="entry name" value="Por_Secre_tail"/>
    <property type="match status" value="1"/>
</dbReference>
<keyword evidence="4" id="KW-1185">Reference proteome</keyword>
<dbReference type="RefSeq" id="WP_189586097.1">
    <property type="nucleotide sequence ID" value="NZ_BMYF01000028.1"/>
</dbReference>
<dbReference type="Proteomes" id="UP000642809">
    <property type="component" value="Unassembled WGS sequence"/>
</dbReference>
<comment type="caution">
    <text evidence="3">The sequence shown here is derived from an EMBL/GenBank/DDBJ whole genome shotgun (WGS) entry which is preliminary data.</text>
</comment>
<feature type="signal peptide" evidence="1">
    <location>
        <begin position="1"/>
        <end position="22"/>
    </location>
</feature>